<evidence type="ECO:0000256" key="2">
    <source>
        <dbReference type="ARBA" id="ARBA00022801"/>
    </source>
</evidence>
<dbReference type="Gene3D" id="3.40.50.300">
    <property type="entry name" value="P-loop containing nucleotide triphosphate hydrolases"/>
    <property type="match status" value="1"/>
</dbReference>
<dbReference type="EMBL" id="LAZR01000707">
    <property type="protein sequence ID" value="KKN60022.1"/>
    <property type="molecule type" value="Genomic_DNA"/>
</dbReference>
<dbReference type="InterPro" id="IPR004968">
    <property type="entry name" value="DNA_primase/NTPase_C"/>
</dbReference>
<keyword evidence="2" id="KW-0378">Hydrolase</keyword>
<dbReference type="InterPro" id="IPR027417">
    <property type="entry name" value="P-loop_NTPase"/>
</dbReference>
<evidence type="ECO:0000256" key="1">
    <source>
        <dbReference type="ARBA" id="ARBA00022741"/>
    </source>
</evidence>
<dbReference type="PANTHER" id="PTHR35372">
    <property type="entry name" value="ATP BINDING PROTEIN-RELATED"/>
    <property type="match status" value="1"/>
</dbReference>
<comment type="caution">
    <text evidence="6">The sequence shown here is derived from an EMBL/GenBank/DDBJ whole genome shotgun (WGS) entry which is preliminary data.</text>
</comment>
<evidence type="ECO:0000313" key="6">
    <source>
        <dbReference type="EMBL" id="KKN60022.1"/>
    </source>
</evidence>
<dbReference type="InterPro" id="IPR045455">
    <property type="entry name" value="NrS-1_pol-like_helicase"/>
</dbReference>
<dbReference type="SUPFAM" id="SSF52540">
    <property type="entry name" value="P-loop containing nucleoside triphosphate hydrolases"/>
    <property type="match status" value="1"/>
</dbReference>
<keyword evidence="4" id="KW-0067">ATP-binding</keyword>
<accession>A0A0F9SCK8</accession>
<dbReference type="PANTHER" id="PTHR35372:SF2">
    <property type="entry name" value="SF3 HELICASE DOMAIN-CONTAINING PROTEIN"/>
    <property type="match status" value="1"/>
</dbReference>
<dbReference type="InterPro" id="IPR014015">
    <property type="entry name" value="Helicase_SF3_DNA-vir"/>
</dbReference>
<dbReference type="GO" id="GO:0004386">
    <property type="term" value="F:helicase activity"/>
    <property type="evidence" value="ECO:0007669"/>
    <property type="project" value="UniProtKB-KW"/>
</dbReference>
<dbReference type="NCBIfam" id="TIGR01613">
    <property type="entry name" value="primase_Cterm"/>
    <property type="match status" value="1"/>
</dbReference>
<feature type="domain" description="SF3 helicase" evidence="5">
    <location>
        <begin position="473"/>
        <end position="632"/>
    </location>
</feature>
<gene>
    <name evidence="6" type="ORF">LCGC14_0536090</name>
</gene>
<dbReference type="GO" id="GO:0005524">
    <property type="term" value="F:ATP binding"/>
    <property type="evidence" value="ECO:0007669"/>
    <property type="project" value="UniProtKB-KW"/>
</dbReference>
<reference evidence="6" key="1">
    <citation type="journal article" date="2015" name="Nature">
        <title>Complex archaea that bridge the gap between prokaryotes and eukaryotes.</title>
        <authorList>
            <person name="Spang A."/>
            <person name="Saw J.H."/>
            <person name="Jorgensen S.L."/>
            <person name="Zaremba-Niedzwiedzka K."/>
            <person name="Martijn J."/>
            <person name="Lind A.E."/>
            <person name="van Eijk R."/>
            <person name="Schleper C."/>
            <person name="Guy L."/>
            <person name="Ettema T.J."/>
        </authorList>
    </citation>
    <scope>NUCLEOTIDE SEQUENCE</scope>
</reference>
<keyword evidence="1" id="KW-0547">Nucleotide-binding</keyword>
<dbReference type="AlphaFoldDB" id="A0A0F9SCK8"/>
<dbReference type="InterPro" id="IPR051620">
    <property type="entry name" value="ORF904-like_C"/>
</dbReference>
<sequence>MSSGQDTPSADFTFAEQFEQYTRNVYPAMLVELAEDLGVSTKALTAIGIGFNPIHQSWISPERDETGEIIGLVERFSSGKKIMAKGSKRGLTYILNPEYEIGEKKYAPGKHNWCHTDGTDFDCPICKGNHYCLVSAENPYDPSAVICGFISEGAEKETGGGWLHIRKETGRIDKNNQAVFKSFDSSILVVEGFTDVATAFDLGFTAIGKPSATAKIKSLAELTQGREVVVIGENDGGVGVTGMEQTFHTLRSSCSLTQRLLPPEGIKDLRKWFQRGGLTHESLLAYIKEHGNDTTPTDVLEDDSPMTIAEAFLADQYSHGKTLTLRNLNKTRWFFKEGRYVEVDDDTLRGQIYAYLRDKTYKKVAAKGEIIYPQFRPDSRMVSYVIDAFSSWTAITGEPPQWLDGHKGPNPQECLVFRNGIIDLKKYFKGEQYFLEPNPRYFCLNAIPYDFDPSSKADDILDYFQRLFNNQQDCIDLLQEWFGYHLSSNTRYEKMLLLRGKKRSGKGTTLKILETMLGTKQITSTDLAMLATDFGYAPLVGKAAAFLPDTNKEGSRGNTNRALEKLLQVIGGDVVDVNAKFKKVRSGVQLTCKFTMAVNLMPEISDSAGALESRLNILSYPNCYADRVDPRLKNQMAKSAHKLIPWALEGLRRLREHDKFTVPESSEKEFELFRDVTNPVLGFMSECCVISGANDDIIPKHILFSIWKGWCNEGGQNPGTNTRFGQRLPSSIGHARPYIGGERVRAYTGLQIKETAKRLYL</sequence>
<protein>
    <recommendedName>
        <fullName evidence="5">SF3 helicase domain-containing protein</fullName>
    </recommendedName>
</protein>
<dbReference type="Pfam" id="PF19263">
    <property type="entry name" value="DUF5906"/>
    <property type="match status" value="1"/>
</dbReference>
<evidence type="ECO:0000256" key="3">
    <source>
        <dbReference type="ARBA" id="ARBA00022806"/>
    </source>
</evidence>
<evidence type="ECO:0000259" key="5">
    <source>
        <dbReference type="PROSITE" id="PS51206"/>
    </source>
</evidence>
<organism evidence="6">
    <name type="scientific">marine sediment metagenome</name>
    <dbReference type="NCBI Taxonomy" id="412755"/>
    <lineage>
        <taxon>unclassified sequences</taxon>
        <taxon>metagenomes</taxon>
        <taxon>ecological metagenomes</taxon>
    </lineage>
</organism>
<dbReference type="PROSITE" id="PS51206">
    <property type="entry name" value="SF3_HELICASE_1"/>
    <property type="match status" value="1"/>
</dbReference>
<name>A0A0F9SCK8_9ZZZZ</name>
<keyword evidence="3" id="KW-0347">Helicase</keyword>
<proteinExistence type="predicted"/>
<dbReference type="InterPro" id="IPR006500">
    <property type="entry name" value="Helicase_put_C_phage/plasmid"/>
</dbReference>
<dbReference type="Pfam" id="PF03288">
    <property type="entry name" value="Pox_D5"/>
    <property type="match status" value="1"/>
</dbReference>
<evidence type="ECO:0000256" key="4">
    <source>
        <dbReference type="ARBA" id="ARBA00022840"/>
    </source>
</evidence>
<dbReference type="GO" id="GO:0016787">
    <property type="term" value="F:hydrolase activity"/>
    <property type="evidence" value="ECO:0007669"/>
    <property type="project" value="UniProtKB-KW"/>
</dbReference>